<dbReference type="GO" id="GO:0006457">
    <property type="term" value="P:protein folding"/>
    <property type="evidence" value="ECO:0007669"/>
    <property type="project" value="EnsemblFungi"/>
</dbReference>
<evidence type="ECO:0000256" key="1">
    <source>
        <dbReference type="SAM" id="MobiDB-lite"/>
    </source>
</evidence>
<feature type="signal peptide" evidence="2">
    <location>
        <begin position="1"/>
        <end position="19"/>
    </location>
</feature>
<dbReference type="HOGENOM" id="CLU_059951_0_0_1"/>
<keyword evidence="5" id="KW-1185">Reference proteome</keyword>
<dbReference type="AlphaFoldDB" id="J7S977"/>
<gene>
    <name evidence="4" type="primary">KNAG0G02990</name>
    <name evidence="4" type="ordered locus">KNAG_0G02990</name>
</gene>
<dbReference type="PROSITE" id="PS00194">
    <property type="entry name" value="THIOREDOXIN_1"/>
    <property type="match status" value="1"/>
</dbReference>
<dbReference type="KEGG" id="kng:KNAG_0G02990"/>
<dbReference type="GO" id="GO:0003756">
    <property type="term" value="F:protein disulfide isomerase activity"/>
    <property type="evidence" value="ECO:0007669"/>
    <property type="project" value="EnsemblFungi"/>
</dbReference>
<organism evidence="4 5">
    <name type="scientific">Huiozyma naganishii (strain ATCC MYA-139 / BCRC 22969 / CBS 8797 / KCTC 17520 / NBRC 10181 / NCYC 3082 / Yp74L-3)</name>
    <name type="common">Yeast</name>
    <name type="synonym">Kazachstania naganishii</name>
    <dbReference type="NCBI Taxonomy" id="1071383"/>
    <lineage>
        <taxon>Eukaryota</taxon>
        <taxon>Fungi</taxon>
        <taxon>Dikarya</taxon>
        <taxon>Ascomycota</taxon>
        <taxon>Saccharomycotina</taxon>
        <taxon>Saccharomycetes</taxon>
        <taxon>Saccharomycetales</taxon>
        <taxon>Saccharomycetaceae</taxon>
        <taxon>Huiozyma</taxon>
    </lineage>
</organism>
<dbReference type="eggNOG" id="KOG0191">
    <property type="taxonomic scope" value="Eukaryota"/>
</dbReference>
<feature type="compositionally biased region" description="Basic and acidic residues" evidence="1">
    <location>
        <begin position="303"/>
        <end position="322"/>
    </location>
</feature>
<keyword evidence="2" id="KW-0732">Signal</keyword>
<dbReference type="InterPro" id="IPR036249">
    <property type="entry name" value="Thioredoxin-like_sf"/>
</dbReference>
<reference evidence="4 5" key="1">
    <citation type="journal article" date="2011" name="Proc. Natl. Acad. Sci. U.S.A.">
        <title>Evolutionary erosion of yeast sex chromosomes by mating-type switching accidents.</title>
        <authorList>
            <person name="Gordon J.L."/>
            <person name="Armisen D."/>
            <person name="Proux-Wera E."/>
            <person name="Oheigeartaigh S.S."/>
            <person name="Byrne K.P."/>
            <person name="Wolfe K.H."/>
        </authorList>
    </citation>
    <scope>NUCLEOTIDE SEQUENCE [LARGE SCALE GENOMIC DNA]</scope>
    <source>
        <strain evidence="5">ATCC MYA-139 / BCRC 22969 / CBS 8797 / CCRC 22969 / KCTC 17520 / NBRC 10181 / NCYC 3082</strain>
    </source>
</reference>
<dbReference type="InterPro" id="IPR013766">
    <property type="entry name" value="Thioredoxin_domain"/>
</dbReference>
<feature type="chain" id="PRO_5003797538" description="Thioredoxin domain-containing protein" evidence="2">
    <location>
        <begin position="20"/>
        <end position="334"/>
    </location>
</feature>
<dbReference type="PANTHER" id="PTHR45815">
    <property type="entry name" value="PROTEIN DISULFIDE-ISOMERASE A6"/>
    <property type="match status" value="1"/>
</dbReference>
<dbReference type="OMA" id="QVASVNC"/>
<dbReference type="PANTHER" id="PTHR45815:SF3">
    <property type="entry name" value="PROTEIN DISULFIDE-ISOMERASE A6"/>
    <property type="match status" value="1"/>
</dbReference>
<protein>
    <recommendedName>
        <fullName evidence="3">Thioredoxin domain-containing protein</fullName>
    </recommendedName>
</protein>
<feature type="region of interest" description="Disordered" evidence="1">
    <location>
        <begin position="299"/>
        <end position="334"/>
    </location>
</feature>
<dbReference type="OrthoDB" id="10264505at2759"/>
<evidence type="ECO:0000313" key="4">
    <source>
        <dbReference type="EMBL" id="CCK71356.1"/>
    </source>
</evidence>
<dbReference type="RefSeq" id="XP_022465602.1">
    <property type="nucleotide sequence ID" value="XM_022609180.1"/>
</dbReference>
<sequence length="334" mass="37795">MLRGLWGCIIAALCAVVVGTGFYEGARDVVELTAKDFDKVVHGSNYTSLVEFYAPWCGHCQRMKPSVEKAARRLAGVAQVAAVNCDLNKNRGLCREYNVEGYPTVMLFKPPRVPLARNASENRAGDSGAKTPRLSRHVHEVYNGARRSSAMVNYVLARLKNYVRRAGRLERFGAVLRDRMRPCILLLSKDEKSPPLYKAMALDWLERVDFYAVHNRRWTKQIASNSNSSSEFPQLYPATVEELNNKILPQLQDSNYTTSILLAFHPETDTVVEYPASQPLTKPLVAQFIRDQFDGILPQEGPLSDRQRWLDKLREAPKDRGRPKAKRPAVHDEL</sequence>
<accession>J7S977</accession>
<dbReference type="Proteomes" id="UP000006310">
    <property type="component" value="Chromosome 7"/>
</dbReference>
<dbReference type="GO" id="GO:0005788">
    <property type="term" value="C:endoplasmic reticulum lumen"/>
    <property type="evidence" value="ECO:0007669"/>
    <property type="project" value="TreeGrafter"/>
</dbReference>
<dbReference type="Gene3D" id="3.40.30.10">
    <property type="entry name" value="Glutaredoxin"/>
    <property type="match status" value="2"/>
</dbReference>
<dbReference type="PRINTS" id="PR00421">
    <property type="entry name" value="THIOREDOXIN"/>
</dbReference>
<dbReference type="GO" id="GO:0034976">
    <property type="term" value="P:response to endoplasmic reticulum stress"/>
    <property type="evidence" value="ECO:0007669"/>
    <property type="project" value="TreeGrafter"/>
</dbReference>
<dbReference type="CDD" id="cd03002">
    <property type="entry name" value="PDI_a_MPD1_like"/>
    <property type="match status" value="1"/>
</dbReference>
<evidence type="ECO:0000256" key="2">
    <source>
        <dbReference type="SAM" id="SignalP"/>
    </source>
</evidence>
<dbReference type="STRING" id="1071383.J7S977"/>
<reference evidence="5" key="2">
    <citation type="submission" date="2012-08" db="EMBL/GenBank/DDBJ databases">
        <title>Genome sequence of Kazachstania naganishii.</title>
        <authorList>
            <person name="Gordon J.L."/>
            <person name="Armisen D."/>
            <person name="Proux-Wera E."/>
            <person name="OhEigeartaigh S.S."/>
            <person name="Byrne K.P."/>
            <person name="Wolfe K.H."/>
        </authorList>
    </citation>
    <scope>NUCLEOTIDE SEQUENCE [LARGE SCALE GENOMIC DNA]</scope>
    <source>
        <strain evidence="5">ATCC MYA-139 / BCRC 22969 / CBS 8797 / CCRC 22969 / KCTC 17520 / NBRC 10181 / NCYC 3082</strain>
    </source>
</reference>
<dbReference type="SUPFAM" id="SSF52833">
    <property type="entry name" value="Thioredoxin-like"/>
    <property type="match status" value="1"/>
</dbReference>
<dbReference type="GeneID" id="34527080"/>
<name>J7S977_HUIN7</name>
<dbReference type="GO" id="GO:0019153">
    <property type="term" value="F:protein-disulfide reductase (glutathione) activity"/>
    <property type="evidence" value="ECO:0007669"/>
    <property type="project" value="EnsemblFungi"/>
</dbReference>
<evidence type="ECO:0000259" key="3">
    <source>
        <dbReference type="PROSITE" id="PS51352"/>
    </source>
</evidence>
<feature type="domain" description="Thioredoxin" evidence="3">
    <location>
        <begin position="7"/>
        <end position="160"/>
    </location>
</feature>
<dbReference type="Pfam" id="PF00085">
    <property type="entry name" value="Thioredoxin"/>
    <property type="match status" value="1"/>
</dbReference>
<proteinExistence type="predicted"/>
<dbReference type="InterPro" id="IPR017937">
    <property type="entry name" value="Thioredoxin_CS"/>
</dbReference>
<dbReference type="PROSITE" id="PS51352">
    <property type="entry name" value="THIOREDOXIN_2"/>
    <property type="match status" value="1"/>
</dbReference>
<evidence type="ECO:0000313" key="5">
    <source>
        <dbReference type="Proteomes" id="UP000006310"/>
    </source>
</evidence>
<dbReference type="EMBL" id="HE978320">
    <property type="protein sequence ID" value="CCK71356.1"/>
    <property type="molecule type" value="Genomic_DNA"/>
</dbReference>